<organism evidence="2 3">
    <name type="scientific">Arabidopsis suecica</name>
    <name type="common">Swedish thale-cress</name>
    <name type="synonym">Cardaminopsis suecica</name>
    <dbReference type="NCBI Taxonomy" id="45249"/>
    <lineage>
        <taxon>Eukaryota</taxon>
        <taxon>Viridiplantae</taxon>
        <taxon>Streptophyta</taxon>
        <taxon>Embryophyta</taxon>
        <taxon>Tracheophyta</taxon>
        <taxon>Spermatophyta</taxon>
        <taxon>Magnoliopsida</taxon>
        <taxon>eudicotyledons</taxon>
        <taxon>Gunneridae</taxon>
        <taxon>Pentapetalae</taxon>
        <taxon>rosids</taxon>
        <taxon>malvids</taxon>
        <taxon>Brassicales</taxon>
        <taxon>Brassicaceae</taxon>
        <taxon>Camelineae</taxon>
        <taxon>Arabidopsis</taxon>
    </lineage>
</organism>
<dbReference type="PANTHER" id="PTHR33321:SF12">
    <property type="entry name" value="PLANT BASIC SECRETORY PROTEIN (BSP) FAMILY PROTEIN"/>
    <property type="match status" value="1"/>
</dbReference>
<sequence>MACHEIFLVICLMLAVSMVNAVDFFVVDNTGDSPGGRKFRDEIGGVSYGKQSVRSATDFTWRLFQQTNPLDRKTVTNITLFIENSNSVAYNTNLGKEIHFQR</sequence>
<proteinExistence type="predicted"/>
<gene>
    <name evidence="2" type="ORF">ISN44_As02g009020</name>
</gene>
<protein>
    <submittedName>
        <fullName evidence="2">Protein family basic secretory protein</fullName>
    </submittedName>
</protein>
<dbReference type="PANTHER" id="PTHR33321">
    <property type="match status" value="1"/>
</dbReference>
<dbReference type="InterPro" id="IPR007541">
    <property type="entry name" value="Uncharacterised_BSP"/>
</dbReference>
<keyword evidence="1" id="KW-0732">Signal</keyword>
<dbReference type="Proteomes" id="UP000694251">
    <property type="component" value="Chromosome 2"/>
</dbReference>
<dbReference type="OrthoDB" id="891726at2759"/>
<reference evidence="2 3" key="1">
    <citation type="submission" date="2020-12" db="EMBL/GenBank/DDBJ databases">
        <title>Concerted genomic and epigenomic changes stabilize Arabidopsis allopolyploids.</title>
        <authorList>
            <person name="Chen Z."/>
        </authorList>
    </citation>
    <scope>NUCLEOTIDE SEQUENCE [LARGE SCALE GENOMIC DNA]</scope>
    <source>
        <strain evidence="2">As9502</strain>
        <tissue evidence="2">Leaf</tissue>
    </source>
</reference>
<name>A0A8T2FXZ8_ARASU</name>
<keyword evidence="3" id="KW-1185">Reference proteome</keyword>
<accession>A0A8T2FXZ8</accession>
<evidence type="ECO:0000313" key="3">
    <source>
        <dbReference type="Proteomes" id="UP000694251"/>
    </source>
</evidence>
<evidence type="ECO:0000256" key="1">
    <source>
        <dbReference type="SAM" id="SignalP"/>
    </source>
</evidence>
<comment type="caution">
    <text evidence="2">The sequence shown here is derived from an EMBL/GenBank/DDBJ whole genome shotgun (WGS) entry which is preliminary data.</text>
</comment>
<dbReference type="EMBL" id="JAEFBJ010000002">
    <property type="protein sequence ID" value="KAG7640867.1"/>
    <property type="molecule type" value="Genomic_DNA"/>
</dbReference>
<feature type="signal peptide" evidence="1">
    <location>
        <begin position="1"/>
        <end position="21"/>
    </location>
</feature>
<evidence type="ECO:0000313" key="2">
    <source>
        <dbReference type="EMBL" id="KAG7640867.1"/>
    </source>
</evidence>
<feature type="chain" id="PRO_5035840457" evidence="1">
    <location>
        <begin position="22"/>
        <end position="102"/>
    </location>
</feature>
<dbReference type="AlphaFoldDB" id="A0A8T2FXZ8"/>
<dbReference type="Pfam" id="PF04450">
    <property type="entry name" value="BSP"/>
    <property type="match status" value="1"/>
</dbReference>